<reference evidence="1 2" key="1">
    <citation type="journal article" date="2010" name="Proc. Natl. Acad. Sci. U.S.A.">
        <title>Insights into evolution of multicellular fungi from the assembled chromosomes of the mushroom Coprinopsis cinerea (Coprinus cinereus).</title>
        <authorList>
            <person name="Stajich J.E."/>
            <person name="Wilke S.K."/>
            <person name="Ahren D."/>
            <person name="Au C.H."/>
            <person name="Birren B.W."/>
            <person name="Borodovsky M."/>
            <person name="Burns C."/>
            <person name="Canback B."/>
            <person name="Casselton L.A."/>
            <person name="Cheng C.K."/>
            <person name="Deng J."/>
            <person name="Dietrich F.S."/>
            <person name="Fargo D.C."/>
            <person name="Farman M.L."/>
            <person name="Gathman A.C."/>
            <person name="Goldberg J."/>
            <person name="Guigo R."/>
            <person name="Hoegger P.J."/>
            <person name="Hooker J.B."/>
            <person name="Huggins A."/>
            <person name="James T.Y."/>
            <person name="Kamada T."/>
            <person name="Kilaru S."/>
            <person name="Kodira C."/>
            <person name="Kues U."/>
            <person name="Kupfer D."/>
            <person name="Kwan H.S."/>
            <person name="Lomsadze A."/>
            <person name="Li W."/>
            <person name="Lilly W.W."/>
            <person name="Ma L.J."/>
            <person name="Mackey A.J."/>
            <person name="Manning G."/>
            <person name="Martin F."/>
            <person name="Muraguchi H."/>
            <person name="Natvig D.O."/>
            <person name="Palmerini H."/>
            <person name="Ramesh M.A."/>
            <person name="Rehmeyer C.J."/>
            <person name="Roe B.A."/>
            <person name="Shenoy N."/>
            <person name="Stanke M."/>
            <person name="Ter-Hovhannisyan V."/>
            <person name="Tunlid A."/>
            <person name="Velagapudi R."/>
            <person name="Vision T.J."/>
            <person name="Zeng Q."/>
            <person name="Zolan M.E."/>
            <person name="Pukkila P.J."/>
        </authorList>
    </citation>
    <scope>NUCLEOTIDE SEQUENCE [LARGE SCALE GENOMIC DNA]</scope>
    <source>
        <strain evidence="2">Okayama-7 / 130 / ATCC MYA-4618 / FGSC 9003</strain>
    </source>
</reference>
<dbReference type="AlphaFoldDB" id="A8PAE8"/>
<protein>
    <recommendedName>
        <fullName evidence="3">F-box domain-containing protein</fullName>
    </recommendedName>
</protein>
<dbReference type="VEuPathDB" id="FungiDB:CC1G_12504"/>
<comment type="caution">
    <text evidence="1">The sequence shown here is derived from an EMBL/GenBank/DDBJ whole genome shotgun (WGS) entry which is preliminary data.</text>
</comment>
<sequence length="445" mass="49982">MSVPADILFSIFDLLADDRPTQQAGCLTAKVLTSHCQRHLFRSPSFNFMVDVGPDAQDTVPVSNALACFAQALESNPCLGSYVLSFGTIVGGYTQSSEDQTKYRQGNIDVTALLRQTFSKLGNLESIHLQAGISHATPLIQVVRFEELIEIPFPNLRSLRLVGPGVSIPDPLYSRHFSWPATLQTLVIDDCAQKRPPEGKSVAGSVKTRCFTYVDSGRMPFTPKSLLDSVDPQSIHHFHFSSNKEPDRLRALEILSKSSPNLTSFTYAVPERSAGGIHTRRNRFFHKDNTHIFASLIGLETFGFQVEASDFLFNAAHPERTDYRTLPRFMASTFCSTALSAIPNITTLEIKIIQMYSVDVTTEFVDYFIDIDDYLARGPFPRLNKVRLVFNVRKSWLEKEEITTSEMRESFQLWANAAFVESKEKRGLEAEVEVNDHEGLYARYG</sequence>
<dbReference type="InParanoid" id="A8PAE8"/>
<gene>
    <name evidence="1" type="ORF">CC1G_12504</name>
</gene>
<proteinExistence type="predicted"/>
<dbReference type="EMBL" id="AACS02000002">
    <property type="protein sequence ID" value="EAU81834.1"/>
    <property type="molecule type" value="Genomic_DNA"/>
</dbReference>
<dbReference type="RefSeq" id="XP_001839975.1">
    <property type="nucleotide sequence ID" value="XM_001839923.1"/>
</dbReference>
<dbReference type="Proteomes" id="UP000001861">
    <property type="component" value="Unassembled WGS sequence"/>
</dbReference>
<evidence type="ECO:0008006" key="3">
    <source>
        <dbReference type="Google" id="ProtNLM"/>
    </source>
</evidence>
<organism evidence="1 2">
    <name type="scientific">Coprinopsis cinerea (strain Okayama-7 / 130 / ATCC MYA-4618 / FGSC 9003)</name>
    <name type="common">Inky cap fungus</name>
    <name type="synonym">Hormographiella aspergillata</name>
    <dbReference type="NCBI Taxonomy" id="240176"/>
    <lineage>
        <taxon>Eukaryota</taxon>
        <taxon>Fungi</taxon>
        <taxon>Dikarya</taxon>
        <taxon>Basidiomycota</taxon>
        <taxon>Agaricomycotina</taxon>
        <taxon>Agaricomycetes</taxon>
        <taxon>Agaricomycetidae</taxon>
        <taxon>Agaricales</taxon>
        <taxon>Agaricineae</taxon>
        <taxon>Psathyrellaceae</taxon>
        <taxon>Coprinopsis</taxon>
    </lineage>
</organism>
<dbReference type="GeneID" id="6016605"/>
<evidence type="ECO:0000313" key="2">
    <source>
        <dbReference type="Proteomes" id="UP000001861"/>
    </source>
</evidence>
<name>A8PAE8_COPC7</name>
<dbReference type="KEGG" id="cci:CC1G_12504"/>
<accession>A8PAE8</accession>
<keyword evidence="2" id="KW-1185">Reference proteome</keyword>
<evidence type="ECO:0000313" key="1">
    <source>
        <dbReference type="EMBL" id="EAU81834.1"/>
    </source>
</evidence>